<comment type="function">
    <text evidence="1">Allows the formation of correctly charged Asn-tRNA(Asn) or Gln-tRNA(Gln) through the transamidation of misacylated Asp-tRNA(Asn) or Glu-tRNA(Gln) in organisms which lack either or both of asparaginyl-tRNA or glutaminyl-tRNA synthetases. The reaction takes place in the presence of glutamine and ATP through an activated phospho-Asp-tRNA(Asn) or phospho-Glu-tRNA(Gln).</text>
</comment>
<keyword evidence="1" id="KW-0648">Protein biosynthesis</keyword>
<keyword evidence="1" id="KW-0547">Nucleotide-binding</keyword>
<keyword evidence="1" id="KW-0436">Ligase</keyword>
<reference evidence="4" key="1">
    <citation type="journal article" date="2019" name="Int. J. Syst. Evol. Microbiol.">
        <title>The Global Catalogue of Microorganisms (GCM) 10K type strain sequencing project: providing services to taxonomists for standard genome sequencing and annotation.</title>
        <authorList>
            <consortium name="The Broad Institute Genomics Platform"/>
            <consortium name="The Broad Institute Genome Sequencing Center for Infectious Disease"/>
            <person name="Wu L."/>
            <person name="Ma J."/>
        </authorList>
    </citation>
    <scope>NUCLEOTIDE SEQUENCE [LARGE SCALE GENOMIC DNA]</scope>
    <source>
        <strain evidence="4">NCAIM B.02333</strain>
    </source>
</reference>
<dbReference type="EMBL" id="JBHRWW010000004">
    <property type="protein sequence ID" value="MFC3688241.1"/>
    <property type="molecule type" value="Genomic_DNA"/>
</dbReference>
<comment type="similarity">
    <text evidence="1">Belongs to the GatC family.</text>
</comment>
<dbReference type="Proteomes" id="UP001595685">
    <property type="component" value="Unassembled WGS sequence"/>
</dbReference>
<dbReference type="RefSeq" id="WP_340291134.1">
    <property type="nucleotide sequence ID" value="NZ_JBBEOI010000031.1"/>
</dbReference>
<comment type="catalytic activity">
    <reaction evidence="1">
        <text>L-aspartyl-tRNA(Asn) + L-glutamine + ATP + H2O = L-asparaginyl-tRNA(Asn) + L-glutamate + ADP + phosphate + 2 H(+)</text>
        <dbReference type="Rhea" id="RHEA:14513"/>
        <dbReference type="Rhea" id="RHEA-COMP:9674"/>
        <dbReference type="Rhea" id="RHEA-COMP:9677"/>
        <dbReference type="ChEBI" id="CHEBI:15377"/>
        <dbReference type="ChEBI" id="CHEBI:15378"/>
        <dbReference type="ChEBI" id="CHEBI:29985"/>
        <dbReference type="ChEBI" id="CHEBI:30616"/>
        <dbReference type="ChEBI" id="CHEBI:43474"/>
        <dbReference type="ChEBI" id="CHEBI:58359"/>
        <dbReference type="ChEBI" id="CHEBI:78515"/>
        <dbReference type="ChEBI" id="CHEBI:78516"/>
        <dbReference type="ChEBI" id="CHEBI:456216"/>
    </reaction>
</comment>
<dbReference type="SUPFAM" id="SSF141000">
    <property type="entry name" value="Glu-tRNAGln amidotransferase C subunit"/>
    <property type="match status" value="1"/>
</dbReference>
<feature type="region of interest" description="Disordered" evidence="2">
    <location>
        <begin position="1"/>
        <end position="28"/>
    </location>
</feature>
<keyword evidence="4" id="KW-1185">Reference proteome</keyword>
<dbReference type="Pfam" id="PF02686">
    <property type="entry name" value="GatC"/>
    <property type="match status" value="1"/>
</dbReference>
<dbReference type="PANTHER" id="PTHR15004:SF0">
    <property type="entry name" value="GLUTAMYL-TRNA(GLN) AMIDOTRANSFERASE SUBUNIT C, MITOCHONDRIAL"/>
    <property type="match status" value="1"/>
</dbReference>
<evidence type="ECO:0000313" key="3">
    <source>
        <dbReference type="EMBL" id="MFC3688241.1"/>
    </source>
</evidence>
<keyword evidence="1" id="KW-0067">ATP-binding</keyword>
<evidence type="ECO:0000313" key="4">
    <source>
        <dbReference type="Proteomes" id="UP001595685"/>
    </source>
</evidence>
<proteinExistence type="inferred from homology"/>
<dbReference type="PANTHER" id="PTHR15004">
    <property type="entry name" value="GLUTAMYL-TRNA(GLN) AMIDOTRANSFERASE SUBUNIT C, MITOCHONDRIAL"/>
    <property type="match status" value="1"/>
</dbReference>
<accession>A0ABV7WEJ6</accession>
<name>A0ABV7WEJ6_9MICO</name>
<protein>
    <recommendedName>
        <fullName evidence="1">Aspartyl/glutamyl-tRNA(Asn/Gln) amidotransferase subunit C</fullName>
        <shortName evidence="1">Asp/Glu-ADT subunit C</shortName>
        <ecNumber evidence="1">6.3.5.-</ecNumber>
    </recommendedName>
</protein>
<comment type="subunit">
    <text evidence="1">Heterotrimer of A, B and C subunits.</text>
</comment>
<gene>
    <name evidence="1 3" type="primary">gatC</name>
    <name evidence="3" type="ORF">ACFOLH_07790</name>
</gene>
<dbReference type="EC" id="6.3.5.-" evidence="1"/>
<sequence>MADTPAPGPATDQGTAPAGGGRAPEHLDRERVAHLAGLARIALDDAELDRLAGELSVVLDAVAQVQEVATADVPATSHPVPLSNVVRPDVPVPGLTQAEALSGAPAVDEGRFRVPRILEED</sequence>
<dbReference type="InterPro" id="IPR036113">
    <property type="entry name" value="Asp/Glu-ADT_sf_sub_c"/>
</dbReference>
<dbReference type="NCBIfam" id="TIGR00135">
    <property type="entry name" value="gatC"/>
    <property type="match status" value="1"/>
</dbReference>
<evidence type="ECO:0000256" key="1">
    <source>
        <dbReference type="HAMAP-Rule" id="MF_00122"/>
    </source>
</evidence>
<organism evidence="3 4">
    <name type="scientific">Aquipuribacter hungaricus</name>
    <dbReference type="NCBI Taxonomy" id="545624"/>
    <lineage>
        <taxon>Bacteria</taxon>
        <taxon>Bacillati</taxon>
        <taxon>Actinomycetota</taxon>
        <taxon>Actinomycetes</taxon>
        <taxon>Micrococcales</taxon>
        <taxon>Intrasporangiaceae</taxon>
        <taxon>Aquipuribacter</taxon>
    </lineage>
</organism>
<dbReference type="InterPro" id="IPR003837">
    <property type="entry name" value="GatC"/>
</dbReference>
<dbReference type="HAMAP" id="MF_00122">
    <property type="entry name" value="GatC"/>
    <property type="match status" value="1"/>
</dbReference>
<comment type="catalytic activity">
    <reaction evidence="1">
        <text>L-glutamyl-tRNA(Gln) + L-glutamine + ATP + H2O = L-glutaminyl-tRNA(Gln) + L-glutamate + ADP + phosphate + H(+)</text>
        <dbReference type="Rhea" id="RHEA:17521"/>
        <dbReference type="Rhea" id="RHEA-COMP:9681"/>
        <dbReference type="Rhea" id="RHEA-COMP:9684"/>
        <dbReference type="ChEBI" id="CHEBI:15377"/>
        <dbReference type="ChEBI" id="CHEBI:15378"/>
        <dbReference type="ChEBI" id="CHEBI:29985"/>
        <dbReference type="ChEBI" id="CHEBI:30616"/>
        <dbReference type="ChEBI" id="CHEBI:43474"/>
        <dbReference type="ChEBI" id="CHEBI:58359"/>
        <dbReference type="ChEBI" id="CHEBI:78520"/>
        <dbReference type="ChEBI" id="CHEBI:78521"/>
        <dbReference type="ChEBI" id="CHEBI:456216"/>
    </reaction>
</comment>
<evidence type="ECO:0000256" key="2">
    <source>
        <dbReference type="SAM" id="MobiDB-lite"/>
    </source>
</evidence>
<comment type="caution">
    <text evidence="3">The sequence shown here is derived from an EMBL/GenBank/DDBJ whole genome shotgun (WGS) entry which is preliminary data.</text>
</comment>
<dbReference type="Gene3D" id="1.10.20.60">
    <property type="entry name" value="Glu-tRNAGln amidotransferase C subunit, N-terminal domain"/>
    <property type="match status" value="1"/>
</dbReference>